<evidence type="ECO:0000256" key="10">
    <source>
        <dbReference type="SAM" id="Phobius"/>
    </source>
</evidence>
<dbReference type="PANTHER" id="PTHR48086">
    <property type="entry name" value="SODIUM/PROLINE SYMPORTER-RELATED"/>
    <property type="match status" value="1"/>
</dbReference>
<dbReference type="RefSeq" id="WP_169380517.1">
    <property type="nucleotide sequence ID" value="NZ_JAAXLA010000009.1"/>
</dbReference>
<comment type="subcellular location">
    <subcellularLocation>
        <location evidence="1">Cell membrane</location>
        <topology evidence="1">Multi-pass membrane protein</topology>
    </subcellularLocation>
</comment>
<dbReference type="CDD" id="cd11480">
    <property type="entry name" value="SLC5sbd_u4"/>
    <property type="match status" value="1"/>
</dbReference>
<feature type="transmembrane region" description="Helical" evidence="10">
    <location>
        <begin position="450"/>
        <end position="473"/>
    </location>
</feature>
<feature type="transmembrane region" description="Helical" evidence="10">
    <location>
        <begin position="385"/>
        <end position="413"/>
    </location>
</feature>
<keyword evidence="8 10" id="KW-0472">Membrane</keyword>
<evidence type="ECO:0000256" key="9">
    <source>
        <dbReference type="RuleBase" id="RU362091"/>
    </source>
</evidence>
<evidence type="ECO:0000313" key="11">
    <source>
        <dbReference type="EMBL" id="NMH97136.1"/>
    </source>
</evidence>
<keyword evidence="12" id="KW-1185">Reference proteome</keyword>
<sequence length="564" mass="58295">MTVLAIVPVVLATLLIGARGVAAMRSTSDFLVASRRISPALNAAAVSGEYLSAASFLGVAGLVVKDGVGALWYPVGFTAGYLAMLTLVAAPMRRTGALTVPDFAEARLGSPTLRRFSALVVLVIAGLYLVPQFTAAGQVLTLVSGTPYWVGVVVAGAAVSITLALGGMRAATYVQAFQFGLKMLLFVAPAIWLLLQTGPDTRREALAPVEFTRFDQQTHVDFRLDTRLSISEPTPVRIGDGSTTTLSPGEYTAPGGASWSFPAGARVPEIRGAAVPGSEAWQRPLLDAGGGGHPLLATWSVLMATALGTMGLPHVIVRFHTSPDGRSARRTAAITVALLGTFYLFPAIYGLLGTVLLPELYLSGATDTVVVALPARVDPGWTGSLFTALLTAGAFAAFLATSLGLLLAVAGAVSHDLAPGTLRRLRLTTLVAAGVVVLLALPAARIDVGALVTSAFAVAASTFCPLLVLGIWWPRLTARGAYAGMAVGLVSSAGVMGAGLVAGLEPGLPALLLAQPALWSVPLAFATMMLVSLRGDPPRWAGSAMLRLHLDETLDETRTPAPPL</sequence>
<evidence type="ECO:0000256" key="4">
    <source>
        <dbReference type="ARBA" id="ARBA00022475"/>
    </source>
</evidence>
<feature type="transmembrane region" description="Helical" evidence="10">
    <location>
        <begin position="480"/>
        <end position="504"/>
    </location>
</feature>
<keyword evidence="6" id="KW-0769">Symport</keyword>
<dbReference type="PANTHER" id="PTHR48086:SF6">
    <property type="entry name" value="CATION_ACETATE SYMPORTER ACTP"/>
    <property type="match status" value="1"/>
</dbReference>
<keyword evidence="5 10" id="KW-0812">Transmembrane</keyword>
<feature type="transmembrane region" description="Helical" evidence="10">
    <location>
        <begin position="331"/>
        <end position="352"/>
    </location>
</feature>
<feature type="transmembrane region" description="Helical" evidence="10">
    <location>
        <begin position="425"/>
        <end position="444"/>
    </location>
</feature>
<organism evidence="11 12">
    <name type="scientific">Pseudonocardia acidicola</name>
    <dbReference type="NCBI Taxonomy" id="2724939"/>
    <lineage>
        <taxon>Bacteria</taxon>
        <taxon>Bacillati</taxon>
        <taxon>Actinomycetota</taxon>
        <taxon>Actinomycetes</taxon>
        <taxon>Pseudonocardiales</taxon>
        <taxon>Pseudonocardiaceae</taxon>
        <taxon>Pseudonocardia</taxon>
    </lineage>
</organism>
<comment type="caution">
    <text evidence="11">The sequence shown here is derived from an EMBL/GenBank/DDBJ whole genome shotgun (WGS) entry which is preliminary data.</text>
</comment>
<keyword evidence="4" id="KW-1003">Cell membrane</keyword>
<dbReference type="Proteomes" id="UP000820669">
    <property type="component" value="Unassembled WGS sequence"/>
</dbReference>
<comment type="similarity">
    <text evidence="2 9">Belongs to the sodium:solute symporter (SSF) (TC 2.A.21) family.</text>
</comment>
<evidence type="ECO:0000256" key="2">
    <source>
        <dbReference type="ARBA" id="ARBA00006434"/>
    </source>
</evidence>
<dbReference type="Pfam" id="PF00474">
    <property type="entry name" value="SSF"/>
    <property type="match status" value="2"/>
</dbReference>
<dbReference type="Gene3D" id="1.20.1730.10">
    <property type="entry name" value="Sodium/glucose cotransporter"/>
    <property type="match status" value="1"/>
</dbReference>
<evidence type="ECO:0000256" key="1">
    <source>
        <dbReference type="ARBA" id="ARBA00004651"/>
    </source>
</evidence>
<proteinExistence type="inferred from homology"/>
<evidence type="ECO:0000256" key="6">
    <source>
        <dbReference type="ARBA" id="ARBA00022847"/>
    </source>
</evidence>
<name>A0ABX1S6H7_9PSEU</name>
<dbReference type="InterPro" id="IPR050277">
    <property type="entry name" value="Sodium:Solute_Symporter"/>
</dbReference>
<feature type="transmembrane region" description="Helical" evidence="10">
    <location>
        <begin position="296"/>
        <end position="319"/>
    </location>
</feature>
<evidence type="ECO:0000313" key="12">
    <source>
        <dbReference type="Proteomes" id="UP000820669"/>
    </source>
</evidence>
<feature type="transmembrane region" description="Helical" evidence="10">
    <location>
        <begin position="116"/>
        <end position="136"/>
    </location>
</feature>
<dbReference type="InterPro" id="IPR038377">
    <property type="entry name" value="Na/Glc_symporter_sf"/>
</dbReference>
<dbReference type="InterPro" id="IPR001734">
    <property type="entry name" value="Na/solute_symporter"/>
</dbReference>
<feature type="transmembrane region" description="Helical" evidence="10">
    <location>
        <begin position="71"/>
        <end position="90"/>
    </location>
</feature>
<feature type="transmembrane region" description="Helical" evidence="10">
    <location>
        <begin position="148"/>
        <end position="167"/>
    </location>
</feature>
<dbReference type="PROSITE" id="PS50283">
    <property type="entry name" value="NA_SOLUT_SYMP_3"/>
    <property type="match status" value="1"/>
</dbReference>
<protein>
    <submittedName>
        <fullName evidence="11">Cation acetate symporter</fullName>
    </submittedName>
</protein>
<evidence type="ECO:0000256" key="7">
    <source>
        <dbReference type="ARBA" id="ARBA00022989"/>
    </source>
</evidence>
<evidence type="ECO:0000256" key="5">
    <source>
        <dbReference type="ARBA" id="ARBA00022692"/>
    </source>
</evidence>
<keyword evidence="3" id="KW-0813">Transport</keyword>
<evidence type="ECO:0000256" key="8">
    <source>
        <dbReference type="ARBA" id="ARBA00023136"/>
    </source>
</evidence>
<reference evidence="11 12" key="1">
    <citation type="submission" date="2020-04" db="EMBL/GenBank/DDBJ databases">
        <authorList>
            <person name="Klaysubun C."/>
            <person name="Duangmal K."/>
            <person name="Lipun K."/>
        </authorList>
    </citation>
    <scope>NUCLEOTIDE SEQUENCE [LARGE SCALE GENOMIC DNA]</scope>
    <source>
        <strain evidence="11 12">K10HN5</strain>
    </source>
</reference>
<gene>
    <name evidence="11" type="ORF">HF526_07375</name>
</gene>
<keyword evidence="7 10" id="KW-1133">Transmembrane helix</keyword>
<accession>A0ABX1S6H7</accession>
<dbReference type="EMBL" id="JAAXLA010000009">
    <property type="protein sequence ID" value="NMH97136.1"/>
    <property type="molecule type" value="Genomic_DNA"/>
</dbReference>
<feature type="transmembrane region" description="Helical" evidence="10">
    <location>
        <begin position="179"/>
        <end position="195"/>
    </location>
</feature>
<feature type="transmembrane region" description="Helical" evidence="10">
    <location>
        <begin position="510"/>
        <end position="531"/>
    </location>
</feature>
<evidence type="ECO:0000256" key="3">
    <source>
        <dbReference type="ARBA" id="ARBA00022448"/>
    </source>
</evidence>